<accession>A0A4U0SLX2</accession>
<feature type="binding site" evidence="5">
    <location>
        <position position="204"/>
    </location>
    <ligand>
        <name>FMN</name>
        <dbReference type="ChEBI" id="CHEBI:58210"/>
    </ligand>
</feature>
<dbReference type="PANTHER" id="PTHR10851:SF0">
    <property type="entry name" value="PYRIDOXINE-5'-PHOSPHATE OXIDASE"/>
    <property type="match status" value="1"/>
</dbReference>
<feature type="binding site" evidence="5">
    <location>
        <position position="91"/>
    </location>
    <ligand>
        <name>FMN</name>
        <dbReference type="ChEBI" id="CHEBI:58210"/>
    </ligand>
</feature>
<dbReference type="Pfam" id="PF01243">
    <property type="entry name" value="PNPOx_N"/>
    <property type="match status" value="1"/>
</dbReference>
<feature type="binding site" evidence="5">
    <location>
        <position position="114"/>
    </location>
    <ligand>
        <name>FMN</name>
        <dbReference type="ChEBI" id="CHEBI:58210"/>
    </ligand>
</feature>
<comment type="similarity">
    <text evidence="1">Belongs to the pyridoxamine 5'-phosphate oxidase family.</text>
</comment>
<dbReference type="GO" id="GO:0010181">
    <property type="term" value="F:FMN binding"/>
    <property type="evidence" value="ECO:0007669"/>
    <property type="project" value="InterPro"/>
</dbReference>
<dbReference type="Gene3D" id="2.30.110.10">
    <property type="entry name" value="Electron Transport, Fmn-binding Protein, Chain A"/>
    <property type="match status" value="1"/>
</dbReference>
<dbReference type="GO" id="GO:0008615">
    <property type="term" value="P:pyridoxine biosynthetic process"/>
    <property type="evidence" value="ECO:0007669"/>
    <property type="project" value="InterPro"/>
</dbReference>
<dbReference type="GO" id="GO:0004733">
    <property type="term" value="F:pyridoxamine phosphate oxidase activity"/>
    <property type="evidence" value="ECO:0007669"/>
    <property type="project" value="InterPro"/>
</dbReference>
<evidence type="ECO:0000256" key="2">
    <source>
        <dbReference type="ARBA" id="ARBA00022630"/>
    </source>
</evidence>
<proteinExistence type="inferred from homology"/>
<dbReference type="SUPFAM" id="SSF50475">
    <property type="entry name" value="FMN-binding split barrel"/>
    <property type="match status" value="1"/>
</dbReference>
<evidence type="ECO:0000256" key="4">
    <source>
        <dbReference type="ARBA" id="ARBA00023002"/>
    </source>
</evidence>
<evidence type="ECO:0000256" key="3">
    <source>
        <dbReference type="ARBA" id="ARBA00022643"/>
    </source>
</evidence>
<gene>
    <name evidence="8" type="ORF">FCI23_23835</name>
</gene>
<keyword evidence="3 5" id="KW-0288">FMN</keyword>
<evidence type="ECO:0000313" key="8">
    <source>
        <dbReference type="EMBL" id="TKA09227.1"/>
    </source>
</evidence>
<feature type="domain" description="Pyridoxamine 5'-phosphate oxidase N-terminal" evidence="6">
    <location>
        <begin position="46"/>
        <end position="136"/>
    </location>
</feature>
<protein>
    <submittedName>
        <fullName evidence="8">Pyridoxamine 5'-phosphate oxidase</fullName>
    </submittedName>
</protein>
<evidence type="ECO:0000313" key="9">
    <source>
        <dbReference type="Proteomes" id="UP000305778"/>
    </source>
</evidence>
<organism evidence="8 9">
    <name type="scientific">Actinacidiphila oryziradicis</name>
    <dbReference type="NCBI Taxonomy" id="2571141"/>
    <lineage>
        <taxon>Bacteria</taxon>
        <taxon>Bacillati</taxon>
        <taxon>Actinomycetota</taxon>
        <taxon>Actinomycetes</taxon>
        <taxon>Kitasatosporales</taxon>
        <taxon>Streptomycetaceae</taxon>
        <taxon>Actinacidiphila</taxon>
    </lineage>
</organism>
<evidence type="ECO:0000256" key="5">
    <source>
        <dbReference type="PIRSR" id="PIRSR000190-2"/>
    </source>
</evidence>
<dbReference type="Pfam" id="PF10590">
    <property type="entry name" value="PNP_phzG_C"/>
    <property type="match status" value="1"/>
</dbReference>
<feature type="domain" description="Pyridoxine 5'-phosphate oxidase dimerisation C-terminal" evidence="7">
    <location>
        <begin position="182"/>
        <end position="222"/>
    </location>
</feature>
<keyword evidence="2" id="KW-0285">Flavoprotein</keyword>
<dbReference type="InterPro" id="IPR011576">
    <property type="entry name" value="Pyridox_Oxase_N"/>
</dbReference>
<comment type="caution">
    <text evidence="8">The sequence shown here is derived from an EMBL/GenBank/DDBJ whole genome shotgun (WGS) entry which is preliminary data.</text>
</comment>
<evidence type="ECO:0000259" key="6">
    <source>
        <dbReference type="Pfam" id="PF01243"/>
    </source>
</evidence>
<dbReference type="InterPro" id="IPR012349">
    <property type="entry name" value="Split_barrel_FMN-bd"/>
</dbReference>
<dbReference type="InterPro" id="IPR000659">
    <property type="entry name" value="Pyridox_Oxase"/>
</dbReference>
<feature type="binding site" evidence="5">
    <location>
        <position position="92"/>
    </location>
    <ligand>
        <name>FMN</name>
        <dbReference type="ChEBI" id="CHEBI:58210"/>
    </ligand>
</feature>
<dbReference type="OrthoDB" id="9780392at2"/>
<reference evidence="8 9" key="1">
    <citation type="submission" date="2019-04" db="EMBL/GenBank/DDBJ databases">
        <title>Streptomyces oryziradicis sp. nov., a novel actinomycete isolated from rhizosphere soil of rice (Oryza sativa L.).</title>
        <authorList>
            <person name="Li C."/>
        </authorList>
    </citation>
    <scope>NUCLEOTIDE SEQUENCE [LARGE SCALE GENOMIC DNA]</scope>
    <source>
        <strain evidence="8 9">NEAU-C40</strain>
    </source>
</reference>
<evidence type="ECO:0000256" key="1">
    <source>
        <dbReference type="ARBA" id="ARBA00007301"/>
    </source>
</evidence>
<dbReference type="PANTHER" id="PTHR10851">
    <property type="entry name" value="PYRIDOXINE-5-PHOSPHATE OXIDASE"/>
    <property type="match status" value="1"/>
</dbReference>
<keyword evidence="4" id="KW-0560">Oxidoreductase</keyword>
<dbReference type="EMBL" id="SUMC01000024">
    <property type="protein sequence ID" value="TKA09227.1"/>
    <property type="molecule type" value="Genomic_DNA"/>
</dbReference>
<sequence length="222" mass="24326">MTAEELLARMRQAPVLAGPLPGFDPERADDTPGPLFARWLAHALGTGVPEPHVMTLSTADAEARPSARVLMLRGVDIEECGFVFASDAGSRKGRELTANPYAALSWYWPLHGRQIRMAGRVAVLDGDAARRDFLGRGEASRISGFTGRMSEPLAGPDEYETERRRAAGLVAADPQAVPEGHTVYVLRADEAEFFQGDSRGFHVRLRYVREEGAGWTRGLLWP</sequence>
<evidence type="ECO:0000259" key="7">
    <source>
        <dbReference type="Pfam" id="PF10590"/>
    </source>
</evidence>
<keyword evidence="9" id="KW-1185">Reference proteome</keyword>
<dbReference type="AlphaFoldDB" id="A0A4U0SLX2"/>
<dbReference type="Proteomes" id="UP000305778">
    <property type="component" value="Unassembled WGS sequence"/>
</dbReference>
<name>A0A4U0SLX2_9ACTN</name>
<comment type="cofactor">
    <cofactor evidence="5">
        <name>FMN</name>
        <dbReference type="ChEBI" id="CHEBI:58210"/>
    </cofactor>
    <text evidence="5">Binds 1 FMN per subunit.</text>
</comment>
<dbReference type="InterPro" id="IPR019576">
    <property type="entry name" value="Pyridoxamine_oxidase_dimer_C"/>
</dbReference>
<dbReference type="PIRSF" id="PIRSF000190">
    <property type="entry name" value="Pyd_amn-ph_oxd"/>
    <property type="match status" value="1"/>
</dbReference>